<protein>
    <recommendedName>
        <fullName evidence="2">Glycosyl hydrolases family 38 C-terminal domain-containing protein</fullName>
    </recommendedName>
</protein>
<comment type="caution">
    <text evidence="3">The sequence shown here is derived from an EMBL/GenBank/DDBJ whole genome shotgun (WGS) entry which is preliminary data.</text>
</comment>
<accession>A0A9J6DLT2</accession>
<dbReference type="InterPro" id="IPR041147">
    <property type="entry name" value="GH38_C"/>
</dbReference>
<dbReference type="Gene3D" id="2.60.40.2220">
    <property type="match status" value="1"/>
</dbReference>
<dbReference type="GO" id="GO:0030246">
    <property type="term" value="F:carbohydrate binding"/>
    <property type="evidence" value="ECO:0007669"/>
    <property type="project" value="InterPro"/>
</dbReference>
<feature type="signal peptide" evidence="1">
    <location>
        <begin position="1"/>
        <end position="18"/>
    </location>
</feature>
<evidence type="ECO:0000256" key="1">
    <source>
        <dbReference type="SAM" id="SignalP"/>
    </source>
</evidence>
<dbReference type="VEuPathDB" id="VectorBase:LOC119172976"/>
<reference evidence="3" key="1">
    <citation type="journal article" date="2020" name="Cell">
        <title>Large-Scale Comparative Analyses of Tick Genomes Elucidate Their Genetic Diversity and Vector Capacities.</title>
        <authorList>
            <consortium name="Tick Genome and Microbiome Consortium (TIGMIC)"/>
            <person name="Jia N."/>
            <person name="Wang J."/>
            <person name="Shi W."/>
            <person name="Du L."/>
            <person name="Sun Y."/>
            <person name="Zhan W."/>
            <person name="Jiang J.F."/>
            <person name="Wang Q."/>
            <person name="Zhang B."/>
            <person name="Ji P."/>
            <person name="Bell-Sakyi L."/>
            <person name="Cui X.M."/>
            <person name="Yuan T.T."/>
            <person name="Jiang B.G."/>
            <person name="Yang W.F."/>
            <person name="Lam T.T."/>
            <person name="Chang Q.C."/>
            <person name="Ding S.J."/>
            <person name="Wang X.J."/>
            <person name="Zhu J.G."/>
            <person name="Ruan X.D."/>
            <person name="Zhao L."/>
            <person name="Wei J.T."/>
            <person name="Ye R.Z."/>
            <person name="Que T.C."/>
            <person name="Du C.H."/>
            <person name="Zhou Y.H."/>
            <person name="Cheng J.X."/>
            <person name="Dai P.F."/>
            <person name="Guo W.B."/>
            <person name="Han X.H."/>
            <person name="Huang E.J."/>
            <person name="Li L.F."/>
            <person name="Wei W."/>
            <person name="Gao Y.C."/>
            <person name="Liu J.Z."/>
            <person name="Shao H.Z."/>
            <person name="Wang X."/>
            <person name="Wang C.C."/>
            <person name="Yang T.C."/>
            <person name="Huo Q.B."/>
            <person name="Li W."/>
            <person name="Chen H.Y."/>
            <person name="Chen S.E."/>
            <person name="Zhou L.G."/>
            <person name="Ni X.B."/>
            <person name="Tian J.H."/>
            <person name="Sheng Y."/>
            <person name="Liu T."/>
            <person name="Pan Y.S."/>
            <person name="Xia L.Y."/>
            <person name="Li J."/>
            <person name="Zhao F."/>
            <person name="Cao W.C."/>
        </authorList>
    </citation>
    <scope>NUCLEOTIDE SEQUENCE</scope>
    <source>
        <strain evidence="3">Rmic-2018</strain>
    </source>
</reference>
<gene>
    <name evidence="3" type="ORF">HPB51_006069</name>
</gene>
<feature type="domain" description="Glycosyl hydrolases family 38 C-terminal" evidence="2">
    <location>
        <begin position="18"/>
        <end position="90"/>
    </location>
</feature>
<dbReference type="SUPFAM" id="SSF74650">
    <property type="entry name" value="Galactose mutarotase-like"/>
    <property type="match status" value="1"/>
</dbReference>
<dbReference type="Pfam" id="PF17677">
    <property type="entry name" value="Glyco_hydro38C2"/>
    <property type="match status" value="1"/>
</dbReference>
<evidence type="ECO:0000259" key="2">
    <source>
        <dbReference type="Pfam" id="PF17677"/>
    </source>
</evidence>
<feature type="chain" id="PRO_5039949430" description="Glycosyl hydrolases family 38 C-terminal domain-containing protein" evidence="1">
    <location>
        <begin position="19"/>
        <end position="100"/>
    </location>
</feature>
<dbReference type="InterPro" id="IPR011013">
    <property type="entry name" value="Gal_mutarotase_sf_dom"/>
</dbReference>
<dbReference type="GO" id="GO:0009313">
    <property type="term" value="P:oligosaccharide catabolic process"/>
    <property type="evidence" value="ECO:0007669"/>
    <property type="project" value="TreeGrafter"/>
</dbReference>
<keyword evidence="4" id="KW-1185">Reference proteome</keyword>
<dbReference type="PANTHER" id="PTHR46017">
    <property type="entry name" value="ALPHA-MANNOSIDASE 2C1"/>
    <property type="match status" value="1"/>
</dbReference>
<dbReference type="PANTHER" id="PTHR46017:SF1">
    <property type="entry name" value="ALPHA-MANNOSIDASE 2C1"/>
    <property type="match status" value="1"/>
</dbReference>
<name>A0A9J6DLT2_RHIMP</name>
<organism evidence="3 4">
    <name type="scientific">Rhipicephalus microplus</name>
    <name type="common">Cattle tick</name>
    <name type="synonym">Boophilus microplus</name>
    <dbReference type="NCBI Taxonomy" id="6941"/>
    <lineage>
        <taxon>Eukaryota</taxon>
        <taxon>Metazoa</taxon>
        <taxon>Ecdysozoa</taxon>
        <taxon>Arthropoda</taxon>
        <taxon>Chelicerata</taxon>
        <taxon>Arachnida</taxon>
        <taxon>Acari</taxon>
        <taxon>Parasitiformes</taxon>
        <taxon>Ixodida</taxon>
        <taxon>Ixodoidea</taxon>
        <taxon>Ixodidae</taxon>
        <taxon>Rhipicephalinae</taxon>
        <taxon>Rhipicephalus</taxon>
        <taxon>Boophilus</taxon>
    </lineage>
</organism>
<proteinExistence type="predicted"/>
<dbReference type="Proteomes" id="UP000821866">
    <property type="component" value="Chromosome 6"/>
</dbReference>
<dbReference type="GO" id="GO:0004559">
    <property type="term" value="F:alpha-mannosidase activity"/>
    <property type="evidence" value="ECO:0007669"/>
    <property type="project" value="TreeGrafter"/>
</dbReference>
<sequence>MALVAVAVSVTFPVSCPAVVLETVKRAERHPDAIVLRFYEAYGGEATAAVTTFLPVARVVMCNALEDGGADLLLSGGTIQLVFKPFQVVSVLVFLKTLTK</sequence>
<keyword evidence="1" id="KW-0732">Signal</keyword>
<dbReference type="EMBL" id="JABSTU010000008">
    <property type="protein sequence ID" value="KAH8022841.1"/>
    <property type="molecule type" value="Genomic_DNA"/>
</dbReference>
<reference evidence="3" key="2">
    <citation type="submission" date="2021-09" db="EMBL/GenBank/DDBJ databases">
        <authorList>
            <person name="Jia N."/>
            <person name="Wang J."/>
            <person name="Shi W."/>
            <person name="Du L."/>
            <person name="Sun Y."/>
            <person name="Zhan W."/>
            <person name="Jiang J."/>
            <person name="Wang Q."/>
            <person name="Zhang B."/>
            <person name="Ji P."/>
            <person name="Sakyi L.B."/>
            <person name="Cui X."/>
            <person name="Yuan T."/>
            <person name="Jiang B."/>
            <person name="Yang W."/>
            <person name="Lam T.T.-Y."/>
            <person name="Chang Q."/>
            <person name="Ding S."/>
            <person name="Wang X."/>
            <person name="Zhu J."/>
            <person name="Ruan X."/>
            <person name="Zhao L."/>
            <person name="Wei J."/>
            <person name="Que T."/>
            <person name="Du C."/>
            <person name="Cheng J."/>
            <person name="Dai P."/>
            <person name="Han X."/>
            <person name="Huang E."/>
            <person name="Gao Y."/>
            <person name="Liu J."/>
            <person name="Shao H."/>
            <person name="Ye R."/>
            <person name="Li L."/>
            <person name="Wei W."/>
            <person name="Wang X."/>
            <person name="Wang C."/>
            <person name="Huo Q."/>
            <person name="Li W."/>
            <person name="Guo W."/>
            <person name="Chen H."/>
            <person name="Chen S."/>
            <person name="Zhou L."/>
            <person name="Zhou L."/>
            <person name="Ni X."/>
            <person name="Tian J."/>
            <person name="Zhou Y."/>
            <person name="Sheng Y."/>
            <person name="Liu T."/>
            <person name="Pan Y."/>
            <person name="Xia L."/>
            <person name="Li J."/>
            <person name="Zhao F."/>
            <person name="Cao W."/>
        </authorList>
    </citation>
    <scope>NUCLEOTIDE SEQUENCE</scope>
    <source>
        <strain evidence="3">Rmic-2018</strain>
        <tissue evidence="3">Larvae</tissue>
    </source>
</reference>
<evidence type="ECO:0000313" key="3">
    <source>
        <dbReference type="EMBL" id="KAH8022841.1"/>
    </source>
</evidence>
<dbReference type="AlphaFoldDB" id="A0A9J6DLT2"/>
<evidence type="ECO:0000313" key="4">
    <source>
        <dbReference type="Proteomes" id="UP000821866"/>
    </source>
</evidence>